<dbReference type="SMART" id="SM01419">
    <property type="entry name" value="Thiol-ester_cl"/>
    <property type="match status" value="1"/>
</dbReference>
<dbReference type="FunFam" id="1.50.10.20:FF:000001">
    <property type="entry name" value="CD109 isoform 1"/>
    <property type="match status" value="1"/>
</dbReference>
<keyword evidence="3" id="KW-0732">Signal</keyword>
<dbReference type="Gene3D" id="1.50.10.20">
    <property type="match status" value="1"/>
</dbReference>
<dbReference type="SUPFAM" id="SSF49410">
    <property type="entry name" value="Alpha-macroglobulin receptor domain"/>
    <property type="match status" value="1"/>
</dbReference>
<feature type="domain" description="Alpha-2-macroglobulin" evidence="8">
    <location>
        <begin position="349"/>
        <end position="440"/>
    </location>
</feature>
<evidence type="ECO:0000256" key="2">
    <source>
        <dbReference type="ARBA" id="ARBA00022690"/>
    </source>
</evidence>
<dbReference type="InterPro" id="IPR008930">
    <property type="entry name" value="Terpenoid_cyclase/PrenylTrfase"/>
</dbReference>
<proteinExistence type="inferred from homology"/>
<evidence type="ECO:0000313" key="10">
    <source>
        <dbReference type="Ensembl" id="ENSMMDP00005049279.1"/>
    </source>
</evidence>
<keyword evidence="5" id="KW-0882">Thioester bond</keyword>
<keyword evidence="4" id="KW-0722">Serine protease inhibitor</keyword>
<keyword evidence="2" id="KW-0646">Protease inhibitor</keyword>
<keyword evidence="7" id="KW-0325">Glycoprotein</keyword>
<dbReference type="InterPro" id="IPR011626">
    <property type="entry name" value="Alpha-macroglobulin_TED"/>
</dbReference>
<dbReference type="SUPFAM" id="SSF48239">
    <property type="entry name" value="Terpenoid cyclases/Protein prenyltransferases"/>
    <property type="match status" value="1"/>
</dbReference>
<dbReference type="GO" id="GO:0004867">
    <property type="term" value="F:serine-type endopeptidase inhibitor activity"/>
    <property type="evidence" value="ECO:0007669"/>
    <property type="project" value="UniProtKB-KW"/>
</dbReference>
<dbReference type="InterPro" id="IPR011625">
    <property type="entry name" value="A2M_N_BRD"/>
</dbReference>
<keyword evidence="6" id="KW-1015">Disulfide bond</keyword>
<dbReference type="InterPro" id="IPR047565">
    <property type="entry name" value="Alpha-macroglob_thiol-ester_cl"/>
</dbReference>
<dbReference type="InterPro" id="IPR002890">
    <property type="entry name" value="MG2"/>
</dbReference>
<evidence type="ECO:0000256" key="1">
    <source>
        <dbReference type="ARBA" id="ARBA00010952"/>
    </source>
</evidence>
<dbReference type="PANTHER" id="PTHR11412">
    <property type="entry name" value="MACROGLOBULIN / COMPLEMENT"/>
    <property type="match status" value="1"/>
</dbReference>
<dbReference type="InterPro" id="IPR041813">
    <property type="entry name" value="A2M_TED"/>
</dbReference>
<organism evidence="10 11">
    <name type="scientific">Myripristis murdjan</name>
    <name type="common">pinecone soldierfish</name>
    <dbReference type="NCBI Taxonomy" id="586833"/>
    <lineage>
        <taxon>Eukaryota</taxon>
        <taxon>Metazoa</taxon>
        <taxon>Chordata</taxon>
        <taxon>Craniata</taxon>
        <taxon>Vertebrata</taxon>
        <taxon>Euteleostomi</taxon>
        <taxon>Actinopterygii</taxon>
        <taxon>Neopterygii</taxon>
        <taxon>Teleostei</taxon>
        <taxon>Neoteleostei</taxon>
        <taxon>Acanthomorphata</taxon>
        <taxon>Holocentriformes</taxon>
        <taxon>Holocentridae</taxon>
        <taxon>Myripristis</taxon>
    </lineage>
</organism>
<evidence type="ECO:0000256" key="6">
    <source>
        <dbReference type="ARBA" id="ARBA00023157"/>
    </source>
</evidence>
<dbReference type="AlphaFoldDB" id="A0A668AML3"/>
<dbReference type="InterPro" id="IPR013783">
    <property type="entry name" value="Ig-like_fold"/>
</dbReference>
<sequence>PEVLHAGIPTPLAVTVLTDSPVRVTAEVTHGNTSLVLVEDTFQGGDSGITFKITVDLYSSVFMLAVKGYQRNELIFSNTTALRFNLRNVSTFIQTDRFRYQPEETVRVRIVCVQSDNHPYKGKVDITIQDPRDNVVQRWAFSSSHLGIVSTQFSLSRTASLGQWTVMTTVNVNCAPHFAVISQIILKVWYTLQWHFQPTLFYKPCPPGLKVNKTVEVFAMKNTFQLRFGGFPRILKPSLHFYTNPYSKNLFRLSNQSNLLFSILVLLCIQVSSGGQVVAAGKKNSSSISLTPTMSWSPEACITVYCVLPDGEVTSDTTHMPVHQHNDVISKKMDLYNVYCTFRMSYINTVVYYVTCTSDSTWTSPEVTVPERITSWGAAALVMSDNFGLGFTSVPQMLTVSKDFVIFMDVPPCLIRGEEIVLEVNIFNYLQQDAYEFVLADHGDISVVNARKLTVGSHSAASALFPIRTLALGEMEISVDAISADSSDKLVRSVLVKPEGVEESFSETLFLDLAPTTFNSSRAVSFSFPPDVVPGSQRAHVAVVGDILALSIHNLDSLVHIPHTCGEQNMIHFAPSVYILQYLSQYPQDYEEIRTKALGHMMEAYQRQLSYQRDDGSFSAFGASDTSGSTWLTAFVLKCFLQAQPFMQVDQSVLSRAMSWLVSHQGAQGEFSEVGRVIHTEVQGGMDDGPVALTAFVLMTLLEDQTYGVRDTTLEYLESRVTTGVVSNYTLCLVAYALALANSRVTETALTQLSRRADMIGNTMMWTSSHSLESGDWQPNSAQIEMAAYVLLAFYKRGTVVDGIALMKWLSRQRNHIGGYGTTQDTVVALQALSYYAAFSGADAINLRLKMSIPTSNSVTHFSVNSSTYLLCQKQEVMITAVNCRDQMNVFYNLESSVFSQRLQHATDHEAFSLDVEVFDDERDHAHMLYHNTIPEPSNCTGMVMVDVSMLSGFALATETTTTSLIRKVETSPGKVSLYLDSVSILAVCHCSMACAVGELEAGKSFHFTSIAGRPSSLCLQHRRQQFQDHISKTVGDVTV</sequence>
<evidence type="ECO:0000256" key="4">
    <source>
        <dbReference type="ARBA" id="ARBA00022900"/>
    </source>
</evidence>
<dbReference type="Pfam" id="PF07678">
    <property type="entry name" value="TED_complement"/>
    <property type="match status" value="1"/>
</dbReference>
<dbReference type="Gene3D" id="2.60.120.1540">
    <property type="match status" value="1"/>
</dbReference>
<dbReference type="CDD" id="cd02897">
    <property type="entry name" value="A2M_2"/>
    <property type="match status" value="1"/>
</dbReference>
<dbReference type="Pfam" id="PF07703">
    <property type="entry name" value="A2M_BRD"/>
    <property type="match status" value="1"/>
</dbReference>
<reference evidence="10" key="2">
    <citation type="submission" date="2025-08" db="UniProtKB">
        <authorList>
            <consortium name="Ensembl"/>
        </authorList>
    </citation>
    <scope>IDENTIFICATION</scope>
</reference>
<accession>A0A668AML3</accession>
<dbReference type="InterPro" id="IPR036595">
    <property type="entry name" value="A-macroglobulin_rcpt-bd_sf"/>
</dbReference>
<dbReference type="Pfam" id="PF00207">
    <property type="entry name" value="A2M"/>
    <property type="match status" value="1"/>
</dbReference>
<feature type="domain" description="Alpha-macroglobulin receptor-binding" evidence="9">
    <location>
        <begin position="941"/>
        <end position="1017"/>
    </location>
</feature>
<evidence type="ECO:0000256" key="5">
    <source>
        <dbReference type="ARBA" id="ARBA00022966"/>
    </source>
</evidence>
<dbReference type="InterPro" id="IPR009048">
    <property type="entry name" value="A-macroglobulin_rcpt-bd"/>
</dbReference>
<dbReference type="Pfam" id="PF01835">
    <property type="entry name" value="MG2"/>
    <property type="match status" value="1"/>
</dbReference>
<dbReference type="Gene3D" id="2.60.40.10">
    <property type="entry name" value="Immunoglobulins"/>
    <property type="match status" value="1"/>
</dbReference>
<dbReference type="GO" id="GO:0005615">
    <property type="term" value="C:extracellular space"/>
    <property type="evidence" value="ECO:0007669"/>
    <property type="project" value="InterPro"/>
</dbReference>
<gene>
    <name evidence="10" type="primary">CD109</name>
</gene>
<reference evidence="10" key="3">
    <citation type="submission" date="2025-09" db="UniProtKB">
        <authorList>
            <consortium name="Ensembl"/>
        </authorList>
    </citation>
    <scope>IDENTIFICATION</scope>
</reference>
<dbReference type="Gene3D" id="2.60.40.690">
    <property type="entry name" value="Alpha-macroglobulin, receptor-binding domain"/>
    <property type="match status" value="1"/>
</dbReference>
<keyword evidence="11" id="KW-1185">Reference proteome</keyword>
<dbReference type="GeneTree" id="ENSGT00940000155926"/>
<evidence type="ECO:0000313" key="11">
    <source>
        <dbReference type="Proteomes" id="UP000472263"/>
    </source>
</evidence>
<dbReference type="InterPro" id="IPR050473">
    <property type="entry name" value="A2M/Complement_sys"/>
</dbReference>
<dbReference type="SMART" id="SM01360">
    <property type="entry name" value="A2M"/>
    <property type="match status" value="1"/>
</dbReference>
<dbReference type="Proteomes" id="UP000472263">
    <property type="component" value="Chromosome 22"/>
</dbReference>
<dbReference type="Ensembl" id="ENSMMDT00005050238.1">
    <property type="protein sequence ID" value="ENSMMDP00005049279.1"/>
    <property type="gene ID" value="ENSMMDG00005022393.1"/>
</dbReference>
<dbReference type="PANTHER" id="PTHR11412:SF136">
    <property type="entry name" value="CD109 ANTIGEN"/>
    <property type="match status" value="1"/>
</dbReference>
<protein>
    <submittedName>
        <fullName evidence="10">CD109 molecule</fullName>
    </submittedName>
</protein>
<evidence type="ECO:0000256" key="3">
    <source>
        <dbReference type="ARBA" id="ARBA00022729"/>
    </source>
</evidence>
<comment type="similarity">
    <text evidence="1">Belongs to the protease inhibitor I39 (alpha-2-macroglobulin) family.</text>
</comment>
<dbReference type="SMART" id="SM01361">
    <property type="entry name" value="A2M_recep"/>
    <property type="match status" value="1"/>
</dbReference>
<evidence type="ECO:0000259" key="9">
    <source>
        <dbReference type="SMART" id="SM01361"/>
    </source>
</evidence>
<reference evidence="10" key="1">
    <citation type="submission" date="2019-06" db="EMBL/GenBank/DDBJ databases">
        <authorList>
            <consortium name="Wellcome Sanger Institute Data Sharing"/>
        </authorList>
    </citation>
    <scope>NUCLEOTIDE SEQUENCE [LARGE SCALE GENOMIC DNA]</scope>
</reference>
<evidence type="ECO:0000256" key="7">
    <source>
        <dbReference type="ARBA" id="ARBA00023180"/>
    </source>
</evidence>
<dbReference type="InterPro" id="IPR001599">
    <property type="entry name" value="Macroglobln_a2"/>
</dbReference>
<dbReference type="Pfam" id="PF07677">
    <property type="entry name" value="A2M_recep"/>
    <property type="match status" value="1"/>
</dbReference>
<name>A0A668AML3_9TELE</name>
<evidence type="ECO:0000259" key="8">
    <source>
        <dbReference type="SMART" id="SM01360"/>
    </source>
</evidence>
<dbReference type="Gene3D" id="2.60.40.1930">
    <property type="match status" value="2"/>
</dbReference>